<evidence type="ECO:0008006" key="4">
    <source>
        <dbReference type="Google" id="ProtNLM"/>
    </source>
</evidence>
<gene>
    <name evidence="2" type="ORF">GJJ64_01905</name>
</gene>
<sequence length="64" mass="7357">MKNKIKTQIKQQNQDEITTELDLKEKNASKKVASMKDFTSESEGVKSIQDIPADEQQYEKKPSK</sequence>
<feature type="region of interest" description="Disordered" evidence="1">
    <location>
        <begin position="27"/>
        <end position="64"/>
    </location>
</feature>
<evidence type="ECO:0000256" key="1">
    <source>
        <dbReference type="SAM" id="MobiDB-lite"/>
    </source>
</evidence>
<name>A0A7K0FJ30_9SPHI</name>
<comment type="caution">
    <text evidence="2">The sequence shown here is derived from an EMBL/GenBank/DDBJ whole genome shotgun (WGS) entry which is preliminary data.</text>
</comment>
<accession>A0A7K0FJ30</accession>
<proteinExistence type="predicted"/>
<keyword evidence="3" id="KW-1185">Reference proteome</keyword>
<organism evidence="2 3">
    <name type="scientific">Pedobacter puniceum</name>
    <dbReference type="NCBI Taxonomy" id="2666136"/>
    <lineage>
        <taxon>Bacteria</taxon>
        <taxon>Pseudomonadati</taxon>
        <taxon>Bacteroidota</taxon>
        <taxon>Sphingobacteriia</taxon>
        <taxon>Sphingobacteriales</taxon>
        <taxon>Sphingobacteriaceae</taxon>
        <taxon>Pedobacter</taxon>
    </lineage>
</organism>
<protein>
    <recommendedName>
        <fullName evidence="4">DUF4025 domain-containing protein</fullName>
    </recommendedName>
</protein>
<dbReference type="Proteomes" id="UP000462931">
    <property type="component" value="Unassembled WGS sequence"/>
</dbReference>
<dbReference type="RefSeq" id="WP_154286076.1">
    <property type="nucleotide sequence ID" value="NZ_WKJI01000001.1"/>
</dbReference>
<reference evidence="2 3" key="1">
    <citation type="submission" date="2019-11" db="EMBL/GenBank/DDBJ databases">
        <authorList>
            <person name="Cheng Q."/>
            <person name="Yang Z."/>
        </authorList>
    </citation>
    <scope>NUCLEOTIDE SEQUENCE [LARGE SCALE GENOMIC DNA]</scope>
    <source>
        <strain evidence="2 3">HX-22-1</strain>
    </source>
</reference>
<evidence type="ECO:0000313" key="2">
    <source>
        <dbReference type="EMBL" id="MRX45933.1"/>
    </source>
</evidence>
<evidence type="ECO:0000313" key="3">
    <source>
        <dbReference type="Proteomes" id="UP000462931"/>
    </source>
</evidence>
<dbReference type="AlphaFoldDB" id="A0A7K0FJ30"/>
<dbReference type="EMBL" id="WKJI01000001">
    <property type="protein sequence ID" value="MRX45933.1"/>
    <property type="molecule type" value="Genomic_DNA"/>
</dbReference>